<keyword evidence="1" id="KW-0812">Transmembrane</keyword>
<keyword evidence="1" id="KW-0472">Membrane</keyword>
<name>A0A9X4B2J0_9CLOT</name>
<evidence type="ECO:0000256" key="1">
    <source>
        <dbReference type="SAM" id="Phobius"/>
    </source>
</evidence>
<comment type="caution">
    <text evidence="2">The sequence shown here is derived from an EMBL/GenBank/DDBJ whole genome shotgun (WGS) entry which is preliminary data.</text>
</comment>
<evidence type="ECO:0000313" key="2">
    <source>
        <dbReference type="EMBL" id="MDC4240293.1"/>
    </source>
</evidence>
<protein>
    <recommendedName>
        <fullName evidence="4">YcxB-like protein domain-containing protein</fullName>
    </recommendedName>
</protein>
<evidence type="ECO:0008006" key="4">
    <source>
        <dbReference type="Google" id="ProtNLM"/>
    </source>
</evidence>
<proteinExistence type="predicted"/>
<accession>A0A9X4B2J0</accession>
<organism evidence="2 3">
    <name type="scientific">Clostridium tertium</name>
    <dbReference type="NCBI Taxonomy" id="1559"/>
    <lineage>
        <taxon>Bacteria</taxon>
        <taxon>Bacillati</taxon>
        <taxon>Bacillota</taxon>
        <taxon>Clostridia</taxon>
        <taxon>Eubacteriales</taxon>
        <taxon>Clostridiaceae</taxon>
        <taxon>Clostridium</taxon>
    </lineage>
</organism>
<keyword evidence="1" id="KW-1133">Transmembrane helix</keyword>
<feature type="transmembrane region" description="Helical" evidence="1">
    <location>
        <begin position="57"/>
        <end position="78"/>
    </location>
</feature>
<dbReference type="EMBL" id="JAMRYU010000008">
    <property type="protein sequence ID" value="MDC4240293.1"/>
    <property type="molecule type" value="Genomic_DNA"/>
</dbReference>
<evidence type="ECO:0000313" key="3">
    <source>
        <dbReference type="Proteomes" id="UP001141183"/>
    </source>
</evidence>
<dbReference type="AlphaFoldDB" id="A0A9X4B2J0"/>
<keyword evidence="3" id="KW-1185">Reference proteome</keyword>
<feature type="transmembrane region" description="Helical" evidence="1">
    <location>
        <begin position="32"/>
        <end position="51"/>
    </location>
</feature>
<gene>
    <name evidence="2" type="ORF">NE398_08950</name>
</gene>
<sequence length="171" mass="20757">MKIKYKNTVDDLIELNFYLNTKLKNRRIKNYFLKYGYMLIILLISIWYFKYNYEDKYIFLIIVTILCLLWLVLLPIIVKMELRHRLKDKDSNNKYLYSETILKLKNDKIVILKNDNKSELSFKDISNIIIYKKRIFIFKENFNIFAIVPVKVFLNDSEKNKFLNTIKGNLC</sequence>
<reference evidence="2" key="1">
    <citation type="submission" date="2022-05" db="EMBL/GenBank/DDBJ databases">
        <title>Draft genome sequence of Clostridium tertium strain CP3 isolated from Peru.</title>
        <authorList>
            <person name="Hurtado R."/>
            <person name="Lima L."/>
            <person name="Sousa T."/>
            <person name="Jaiswal A.K."/>
            <person name="Tiwari S."/>
            <person name="Maturrano L."/>
            <person name="Brenig B."/>
            <person name="Azevedo V."/>
        </authorList>
    </citation>
    <scope>NUCLEOTIDE SEQUENCE</scope>
    <source>
        <strain evidence="2">CP3</strain>
    </source>
</reference>
<dbReference type="Proteomes" id="UP001141183">
    <property type="component" value="Unassembled WGS sequence"/>
</dbReference>